<evidence type="ECO:0000256" key="1">
    <source>
        <dbReference type="ARBA" id="ARBA00004389"/>
    </source>
</evidence>
<evidence type="ECO:0000256" key="6">
    <source>
        <dbReference type="ARBA" id="ARBA00023136"/>
    </source>
</evidence>
<comment type="similarity">
    <text evidence="2">Belongs to the RAMP4 family.</text>
</comment>
<keyword evidence="5 7" id="KW-1133">Transmembrane helix</keyword>
<accession>F0X1E0</accession>
<organism evidence="8">
    <name type="scientific">Albugo laibachii Nc14</name>
    <dbReference type="NCBI Taxonomy" id="890382"/>
    <lineage>
        <taxon>Eukaryota</taxon>
        <taxon>Sar</taxon>
        <taxon>Stramenopiles</taxon>
        <taxon>Oomycota</taxon>
        <taxon>Peronosporomycetes</taxon>
        <taxon>Albuginales</taxon>
        <taxon>Albuginaceae</taxon>
        <taxon>Albugo</taxon>
    </lineage>
</organism>
<dbReference type="InterPro" id="IPR010580">
    <property type="entry name" value="ER_stress-assoc"/>
</dbReference>
<feature type="transmembrane region" description="Helical" evidence="7">
    <location>
        <begin position="36"/>
        <end position="57"/>
    </location>
</feature>
<dbReference type="GO" id="GO:0030968">
    <property type="term" value="P:endoplasmic reticulum unfolded protein response"/>
    <property type="evidence" value="ECO:0007669"/>
    <property type="project" value="TreeGrafter"/>
</dbReference>
<keyword evidence="6 7" id="KW-0472">Membrane</keyword>
<proteinExistence type="inferred from homology"/>
<keyword evidence="4" id="KW-0256">Endoplasmic reticulum</keyword>
<dbReference type="GO" id="GO:0005789">
    <property type="term" value="C:endoplasmic reticulum membrane"/>
    <property type="evidence" value="ECO:0007669"/>
    <property type="project" value="UniProtKB-SubCell"/>
</dbReference>
<dbReference type="HOGENOM" id="CLU_160944_3_0_1"/>
<dbReference type="Pfam" id="PF06624">
    <property type="entry name" value="RAMP4"/>
    <property type="match status" value="1"/>
</dbReference>
<comment type="subcellular location">
    <subcellularLocation>
        <location evidence="1">Endoplasmic reticulum membrane</location>
        <topology evidence="1">Single-pass membrane protein</topology>
    </subcellularLocation>
</comment>
<keyword evidence="3 7" id="KW-0812">Transmembrane</keyword>
<dbReference type="PANTHER" id="PTHR15601">
    <property type="entry name" value="STRESS ASSOCIATED ENDOPLASMIC RETICULUM PROTEIN SERP1/RAMP4"/>
    <property type="match status" value="1"/>
</dbReference>
<dbReference type="AlphaFoldDB" id="F0X1E0"/>
<sequence>MVLPTKARLRSEKHLANVKKRGNVSQANKGERTFPIGPVLLGFFIFVIVGSSIMQILRAAQSAM</sequence>
<evidence type="ECO:0000256" key="5">
    <source>
        <dbReference type="ARBA" id="ARBA00022989"/>
    </source>
</evidence>
<name>F0X1E0_9STRA</name>
<evidence type="ECO:0000313" key="8">
    <source>
        <dbReference type="EMBL" id="CCA27618.1"/>
    </source>
</evidence>
<gene>
    <name evidence="8" type="primary">AlNc14C604G12231</name>
    <name evidence="8" type="ORF">ALNC14_137620</name>
</gene>
<protein>
    <submittedName>
        <fullName evidence="8">Uncharacterized protein AlNc14C604G12231</fullName>
    </submittedName>
</protein>
<dbReference type="PANTHER" id="PTHR15601:SF0">
    <property type="entry name" value="GEO09675P1"/>
    <property type="match status" value="1"/>
</dbReference>
<evidence type="ECO:0000256" key="4">
    <source>
        <dbReference type="ARBA" id="ARBA00022824"/>
    </source>
</evidence>
<dbReference type="EMBL" id="FR824616">
    <property type="protein sequence ID" value="CCA27618.1"/>
    <property type="molecule type" value="Genomic_DNA"/>
</dbReference>
<reference evidence="8" key="1">
    <citation type="journal article" date="2011" name="PLoS Biol.">
        <title>Gene gain and loss during evolution of obligate parasitism in the white rust pathogen of Arabidopsis thaliana.</title>
        <authorList>
            <person name="Kemen E."/>
            <person name="Gardiner A."/>
            <person name="Schultz-Larsen T."/>
            <person name="Kemen A.C."/>
            <person name="Balmuth A.L."/>
            <person name="Robert-Seilaniantz A."/>
            <person name="Bailey K."/>
            <person name="Holub E."/>
            <person name="Studholme D.J."/>
            <person name="Maclean D."/>
            <person name="Jones J.D."/>
        </authorList>
    </citation>
    <scope>NUCLEOTIDE SEQUENCE</scope>
</reference>
<evidence type="ECO:0000256" key="7">
    <source>
        <dbReference type="SAM" id="Phobius"/>
    </source>
</evidence>
<evidence type="ECO:0000256" key="3">
    <source>
        <dbReference type="ARBA" id="ARBA00022692"/>
    </source>
</evidence>
<evidence type="ECO:0000256" key="2">
    <source>
        <dbReference type="ARBA" id="ARBA00005500"/>
    </source>
</evidence>
<reference evidence="8" key="2">
    <citation type="submission" date="2011-02" db="EMBL/GenBank/DDBJ databases">
        <authorList>
            <person name="MacLean D."/>
        </authorList>
    </citation>
    <scope>NUCLEOTIDE SEQUENCE</scope>
</reference>